<evidence type="ECO:0000313" key="3">
    <source>
        <dbReference type="EMBL" id="RMY60359.1"/>
    </source>
</evidence>
<feature type="region of interest" description="Disordered" evidence="1">
    <location>
        <begin position="124"/>
        <end position="143"/>
    </location>
</feature>
<dbReference type="InterPro" id="IPR056009">
    <property type="entry name" value="DUF7587"/>
</dbReference>
<protein>
    <recommendedName>
        <fullName evidence="2">DUF7587 domain-containing protein</fullName>
    </recommendedName>
</protein>
<feature type="domain" description="DUF7587" evidence="2">
    <location>
        <begin position="271"/>
        <end position="427"/>
    </location>
</feature>
<dbReference type="VEuPathDB" id="FungiDB:BTJ68_02858"/>
<comment type="caution">
    <text evidence="3">The sequence shown here is derived from an EMBL/GenBank/DDBJ whole genome shotgun (WGS) entry which is preliminary data.</text>
</comment>
<evidence type="ECO:0000256" key="1">
    <source>
        <dbReference type="SAM" id="MobiDB-lite"/>
    </source>
</evidence>
<dbReference type="OrthoDB" id="5397734at2759"/>
<feature type="region of interest" description="Disordered" evidence="1">
    <location>
        <begin position="1"/>
        <end position="20"/>
    </location>
</feature>
<organism evidence="3 4">
    <name type="scientific">Hortaea werneckii</name>
    <name type="common">Black yeast</name>
    <name type="synonym">Cladosporium werneckii</name>
    <dbReference type="NCBI Taxonomy" id="91943"/>
    <lineage>
        <taxon>Eukaryota</taxon>
        <taxon>Fungi</taxon>
        <taxon>Dikarya</taxon>
        <taxon>Ascomycota</taxon>
        <taxon>Pezizomycotina</taxon>
        <taxon>Dothideomycetes</taxon>
        <taxon>Dothideomycetidae</taxon>
        <taxon>Mycosphaerellales</taxon>
        <taxon>Teratosphaeriaceae</taxon>
        <taxon>Hortaea</taxon>
    </lineage>
</organism>
<dbReference type="Pfam" id="PF24494">
    <property type="entry name" value="DUF7587"/>
    <property type="match status" value="1"/>
</dbReference>
<gene>
    <name evidence="3" type="ORF">D0865_01564</name>
</gene>
<feature type="region of interest" description="Disordered" evidence="1">
    <location>
        <begin position="76"/>
        <end position="96"/>
    </location>
</feature>
<sequence length="679" mass="75964">MPSACGSKRRQPARPRNVNKWDVDQRRTLVILYTNFPGLSTEQRAAIFNVYHRDHLFARGLPNGLPVRAISAQYGERDKKPQTWGPACSQPSTDREWQRQHEVIEKLRTIAAALKTGDTETPSLCATASRQAPAASPAKNSRRRVFREQECHVAIPSEQPATEAENHAEFISEPQLTPESPSRKSAIARLKQRHNVAEQSRVSTARKVVVGPATAVPHPSLQPSTPKGDASIKIPLVRSNGPVVFLSPEKHANAQQDLTPVLPKEAHSPPSRLLFRYFDNSSSYLGAKANGVLEGRGFRATSFSFNKCRLPDPPASVSDRLFADIENHINRNHVASPFISTTDNLIWLLSRIALRELHNGKLNGYISVIDSKVLPREAIYHPKTWHGRLKAAYVFTEGAWHYRGRSEYLVWAQIPQHAVVNTFSVRRLVELVDGIPGLRISLRFDKISRRMCSLERSILPELRKDEFELTAETIIGFGKLCAFLGLSDPGHVQALVTSLVFGWCFQIRDQTPKMWAKDAALFAEAFITGSDKAMFRLEYLEQLKLAYLFGVREGHKGTFNMLHEPARQRNVDRMERTAAEIGLSSPAEIILNELQIARNAIQQYADGDRARFSLPALTAAPTPSRTMIQTPENSQPDAVGDDYVMVDEVDDNNNDLVDAVIYENDDDSSSDYEDINGLS</sequence>
<evidence type="ECO:0000259" key="2">
    <source>
        <dbReference type="Pfam" id="PF24494"/>
    </source>
</evidence>
<dbReference type="AlphaFoldDB" id="A0A3M7D7V5"/>
<proteinExistence type="predicted"/>
<evidence type="ECO:0000313" key="4">
    <source>
        <dbReference type="Proteomes" id="UP000270230"/>
    </source>
</evidence>
<dbReference type="EMBL" id="QWIN01000067">
    <property type="protein sequence ID" value="RMY60359.1"/>
    <property type="molecule type" value="Genomic_DNA"/>
</dbReference>
<dbReference type="Proteomes" id="UP000270230">
    <property type="component" value="Unassembled WGS sequence"/>
</dbReference>
<accession>A0A3M7D7V5</accession>
<name>A0A3M7D7V5_HORWE</name>
<reference evidence="3 4" key="1">
    <citation type="journal article" date="2018" name="BMC Genomics">
        <title>Genomic evidence for intraspecific hybridization in a clonal and extremely halotolerant yeast.</title>
        <authorList>
            <person name="Gostincar C."/>
            <person name="Stajich J.E."/>
            <person name="Zupancic J."/>
            <person name="Zalar P."/>
            <person name="Gunde-Cimerman N."/>
        </authorList>
    </citation>
    <scope>NUCLEOTIDE SEQUENCE [LARGE SCALE GENOMIC DNA]</scope>
    <source>
        <strain evidence="3 4">EXF-151</strain>
    </source>
</reference>